<name>A0AB38W631_MYCPM</name>
<dbReference type="InterPro" id="IPR001383">
    <property type="entry name" value="Ribosomal_bL28_bact-type"/>
</dbReference>
<evidence type="ECO:0000256" key="1">
    <source>
        <dbReference type="ARBA" id="ARBA00008760"/>
    </source>
</evidence>
<dbReference type="NCBIfam" id="TIGR00009">
    <property type="entry name" value="L28"/>
    <property type="match status" value="1"/>
</dbReference>
<dbReference type="Proteomes" id="UP000289557">
    <property type="component" value="Chromosome"/>
</dbReference>
<dbReference type="SUPFAM" id="SSF143800">
    <property type="entry name" value="L28p-like"/>
    <property type="match status" value="1"/>
</dbReference>
<keyword evidence="3" id="KW-0687">Ribonucleoprotein</keyword>
<gene>
    <name evidence="5" type="primary">rpmB</name>
    <name evidence="5" type="ORF">NCTC10119_00071</name>
</gene>
<evidence type="ECO:0000256" key="4">
    <source>
        <dbReference type="ARBA" id="ARBA00035174"/>
    </source>
</evidence>
<accession>A0AB38W631</accession>
<dbReference type="InterPro" id="IPR050096">
    <property type="entry name" value="Bacterial_rp_bL28"/>
</dbReference>
<dbReference type="EMBL" id="LR214945">
    <property type="protein sequence ID" value="VEU56819.1"/>
    <property type="molecule type" value="Genomic_DNA"/>
</dbReference>
<evidence type="ECO:0000313" key="5">
    <source>
        <dbReference type="EMBL" id="VEU56819.1"/>
    </source>
</evidence>
<dbReference type="Gene3D" id="2.30.170.40">
    <property type="entry name" value="Ribosomal protein L28/L24"/>
    <property type="match status" value="1"/>
</dbReference>
<dbReference type="AlphaFoldDB" id="A0AB38W631"/>
<dbReference type="GO" id="GO:0003735">
    <property type="term" value="F:structural constituent of ribosome"/>
    <property type="evidence" value="ECO:0007669"/>
    <property type="project" value="InterPro"/>
</dbReference>
<comment type="similarity">
    <text evidence="1">Belongs to the bacterial ribosomal protein bL28 family.</text>
</comment>
<dbReference type="InterPro" id="IPR026569">
    <property type="entry name" value="Ribosomal_bL28"/>
</dbReference>
<evidence type="ECO:0000313" key="6">
    <source>
        <dbReference type="Proteomes" id="UP000289557"/>
    </source>
</evidence>
<sequence length="53" mass="6209">MYGNNRSHSKTITRRKWNVNLQPCKVKTADGKTTRILVSTRTLRTLKKHNRLS</sequence>
<dbReference type="PANTHER" id="PTHR39080:SF1">
    <property type="entry name" value="LARGE RIBOSOMAL SUBUNIT PROTEIN BL28A"/>
    <property type="match status" value="1"/>
</dbReference>
<protein>
    <recommendedName>
        <fullName evidence="4">Large ribosomal subunit protein bL28</fullName>
    </recommendedName>
</protein>
<dbReference type="GO" id="GO:1990904">
    <property type="term" value="C:ribonucleoprotein complex"/>
    <property type="evidence" value="ECO:0007669"/>
    <property type="project" value="UniProtKB-KW"/>
</dbReference>
<dbReference type="GO" id="GO:0005840">
    <property type="term" value="C:ribosome"/>
    <property type="evidence" value="ECO:0007669"/>
    <property type="project" value="UniProtKB-KW"/>
</dbReference>
<dbReference type="InterPro" id="IPR037147">
    <property type="entry name" value="Ribosomal_bL28_sf"/>
</dbReference>
<keyword evidence="2 5" id="KW-0689">Ribosomal protein</keyword>
<dbReference type="InterPro" id="IPR034704">
    <property type="entry name" value="Ribosomal_bL28/bL31-like_sf"/>
</dbReference>
<dbReference type="GO" id="GO:0006412">
    <property type="term" value="P:translation"/>
    <property type="evidence" value="ECO:0007669"/>
    <property type="project" value="InterPro"/>
</dbReference>
<organism evidence="5 6">
    <name type="scientific">Mycoplasmoides pneumoniae</name>
    <name type="common">Mycoplasma pneumoniae</name>
    <dbReference type="NCBI Taxonomy" id="2104"/>
    <lineage>
        <taxon>Bacteria</taxon>
        <taxon>Bacillati</taxon>
        <taxon>Mycoplasmatota</taxon>
        <taxon>Mycoplasmoidales</taxon>
        <taxon>Mycoplasmoidaceae</taxon>
        <taxon>Mycoplasmoides</taxon>
    </lineage>
</organism>
<proteinExistence type="inferred from homology"/>
<dbReference type="Pfam" id="PF00830">
    <property type="entry name" value="Ribosomal_L28"/>
    <property type="match status" value="1"/>
</dbReference>
<dbReference type="PANTHER" id="PTHR39080">
    <property type="entry name" value="50S RIBOSOMAL PROTEIN L28"/>
    <property type="match status" value="1"/>
</dbReference>
<evidence type="ECO:0000256" key="2">
    <source>
        <dbReference type="ARBA" id="ARBA00022980"/>
    </source>
</evidence>
<reference evidence="5 6" key="1">
    <citation type="submission" date="2019-01" db="EMBL/GenBank/DDBJ databases">
        <authorList>
            <consortium name="Pathogen Informatics"/>
        </authorList>
    </citation>
    <scope>NUCLEOTIDE SEQUENCE [LARGE SCALE GENOMIC DNA]</scope>
    <source>
        <strain evidence="5 6">NCTC10119</strain>
    </source>
</reference>
<evidence type="ECO:0000256" key="3">
    <source>
        <dbReference type="ARBA" id="ARBA00023274"/>
    </source>
</evidence>